<dbReference type="Gene3D" id="3.40.50.720">
    <property type="entry name" value="NAD(P)-binding Rossmann-like Domain"/>
    <property type="match status" value="1"/>
</dbReference>
<accession>A0A382JZX2</accession>
<name>A0A382JZX2_9ZZZZ</name>
<protein>
    <recommendedName>
        <fullName evidence="2">Aspartate/homoserine dehydrogenase NAD-binding domain-containing protein</fullName>
    </recommendedName>
</protein>
<sequence>MAIKNEIGIGLLGLGVVGSKFASQLLQCIEALSLNLDGRMVLRRVL</sequence>
<dbReference type="EMBL" id="UINC01076846">
    <property type="protein sequence ID" value="SVC16397.1"/>
    <property type="molecule type" value="Genomic_DNA"/>
</dbReference>
<organism evidence="1">
    <name type="scientific">marine metagenome</name>
    <dbReference type="NCBI Taxonomy" id="408172"/>
    <lineage>
        <taxon>unclassified sequences</taxon>
        <taxon>metagenomes</taxon>
        <taxon>ecological metagenomes</taxon>
    </lineage>
</organism>
<proteinExistence type="predicted"/>
<gene>
    <name evidence="1" type="ORF">METZ01_LOCUS269251</name>
</gene>
<evidence type="ECO:0000313" key="1">
    <source>
        <dbReference type="EMBL" id="SVC16397.1"/>
    </source>
</evidence>
<reference evidence="1" key="1">
    <citation type="submission" date="2018-05" db="EMBL/GenBank/DDBJ databases">
        <authorList>
            <person name="Lanie J.A."/>
            <person name="Ng W.-L."/>
            <person name="Kazmierczak K.M."/>
            <person name="Andrzejewski T.M."/>
            <person name="Davidsen T.M."/>
            <person name="Wayne K.J."/>
            <person name="Tettelin H."/>
            <person name="Glass J.I."/>
            <person name="Rusch D."/>
            <person name="Podicherti R."/>
            <person name="Tsui H.-C.T."/>
            <person name="Winkler M.E."/>
        </authorList>
    </citation>
    <scope>NUCLEOTIDE SEQUENCE</scope>
</reference>
<feature type="non-terminal residue" evidence="1">
    <location>
        <position position="46"/>
    </location>
</feature>
<dbReference type="AlphaFoldDB" id="A0A382JZX2"/>
<evidence type="ECO:0008006" key="2">
    <source>
        <dbReference type="Google" id="ProtNLM"/>
    </source>
</evidence>